<proteinExistence type="predicted"/>
<organism evidence="1">
    <name type="scientific">mine drainage metagenome</name>
    <dbReference type="NCBI Taxonomy" id="410659"/>
    <lineage>
        <taxon>unclassified sequences</taxon>
        <taxon>metagenomes</taxon>
        <taxon>ecological metagenomes</taxon>
    </lineage>
</organism>
<sequence length="171" mass="19850">EVAQRRFLRVNPDNRLVADTLEREWNTALQAARRAEEEFEKFSQEEQKALAPEEEARIRQAVAKFREVWEDARTRSEDRKRMVRLLLEDVTLVRQEGIVAKVRFKGGATTELRVPTLLARHEWLRTPERTLARIRDLSREMTADSMIPILTAEGLLSAHGRPLTRTSIHGL</sequence>
<dbReference type="AlphaFoldDB" id="T0ZB71"/>
<dbReference type="EMBL" id="AUZZ01007717">
    <property type="protein sequence ID" value="EQD41357.1"/>
    <property type="molecule type" value="Genomic_DNA"/>
</dbReference>
<reference evidence="1" key="2">
    <citation type="journal article" date="2014" name="ISME J.">
        <title>Microbial stratification in low pH oxic and suboxic macroscopic growths along an acid mine drainage.</title>
        <authorList>
            <person name="Mendez-Garcia C."/>
            <person name="Mesa V."/>
            <person name="Sprenger R.R."/>
            <person name="Richter M."/>
            <person name="Diez M.S."/>
            <person name="Solano J."/>
            <person name="Bargiela R."/>
            <person name="Golyshina O.V."/>
            <person name="Manteca A."/>
            <person name="Ramos J.L."/>
            <person name="Gallego J.R."/>
            <person name="Llorente I."/>
            <person name="Martins Dos Santos V.A."/>
            <person name="Jensen O.N."/>
            <person name="Pelaez A.I."/>
            <person name="Sanchez J."/>
            <person name="Ferrer M."/>
        </authorList>
    </citation>
    <scope>NUCLEOTIDE SEQUENCE</scope>
</reference>
<gene>
    <name evidence="1" type="ORF">B2A_10719</name>
</gene>
<name>T0ZB71_9ZZZZ</name>
<protein>
    <submittedName>
        <fullName evidence="1">Resolvase domain-containing protein</fullName>
    </submittedName>
</protein>
<feature type="non-terminal residue" evidence="1">
    <location>
        <position position="171"/>
    </location>
</feature>
<feature type="non-terminal residue" evidence="1">
    <location>
        <position position="1"/>
    </location>
</feature>
<reference evidence="1" key="1">
    <citation type="submission" date="2013-08" db="EMBL/GenBank/DDBJ databases">
        <authorList>
            <person name="Mendez C."/>
            <person name="Richter M."/>
            <person name="Ferrer M."/>
            <person name="Sanchez J."/>
        </authorList>
    </citation>
    <scope>NUCLEOTIDE SEQUENCE</scope>
</reference>
<comment type="caution">
    <text evidence="1">The sequence shown here is derived from an EMBL/GenBank/DDBJ whole genome shotgun (WGS) entry which is preliminary data.</text>
</comment>
<evidence type="ECO:0000313" key="1">
    <source>
        <dbReference type="EMBL" id="EQD41357.1"/>
    </source>
</evidence>
<accession>T0ZB71</accession>